<evidence type="ECO:0000256" key="1">
    <source>
        <dbReference type="SAM" id="MobiDB-lite"/>
    </source>
</evidence>
<feature type="region of interest" description="Disordered" evidence="1">
    <location>
        <begin position="1"/>
        <end position="38"/>
    </location>
</feature>
<name>A0A1I6L2D0_9SPHN</name>
<dbReference type="Gene3D" id="3.30.1380.10">
    <property type="match status" value="1"/>
</dbReference>
<dbReference type="AlphaFoldDB" id="A0A1I6L2D0"/>
<evidence type="ECO:0000313" key="3">
    <source>
        <dbReference type="EMBL" id="SFR97619.1"/>
    </source>
</evidence>
<keyword evidence="4" id="KW-1185">Reference proteome</keyword>
<dbReference type="InterPro" id="IPR013230">
    <property type="entry name" value="Peptidase_M15A_C"/>
</dbReference>
<reference evidence="3 4" key="1">
    <citation type="submission" date="2016-10" db="EMBL/GenBank/DDBJ databases">
        <authorList>
            <person name="de Groot N.N."/>
        </authorList>
    </citation>
    <scope>NUCLEOTIDE SEQUENCE [LARGE SCALE GENOMIC DNA]</scope>
    <source>
        <strain evidence="3 4">S5-249</strain>
    </source>
</reference>
<dbReference type="SUPFAM" id="SSF55166">
    <property type="entry name" value="Hedgehog/DD-peptidase"/>
    <property type="match status" value="1"/>
</dbReference>
<gene>
    <name evidence="3" type="ORF">SAMN05192580_2186</name>
</gene>
<feature type="domain" description="Peptidase M15A C-terminal" evidence="2">
    <location>
        <begin position="14"/>
        <end position="52"/>
    </location>
</feature>
<dbReference type="InterPro" id="IPR009045">
    <property type="entry name" value="Zn_M74/Hedgehog-like"/>
</dbReference>
<dbReference type="Pfam" id="PF08291">
    <property type="entry name" value="Peptidase_M15_3"/>
    <property type="match status" value="1"/>
</dbReference>
<dbReference type="STRING" id="1166337.SAMN05192580_2186"/>
<sequence>MLAPASRAFVDPRGAPGTMTSGRRTVEGNRLVGGVPNSRHLDGDAADYTGTTQAALRSYFGPAAYILNEGDHLHVEQRGYGRTPYFGRRGTVGAR</sequence>
<accession>A0A1I6L2D0</accession>
<dbReference type="EMBL" id="FOZG01000002">
    <property type="protein sequence ID" value="SFR97619.1"/>
    <property type="molecule type" value="Genomic_DNA"/>
</dbReference>
<dbReference type="Proteomes" id="UP000198824">
    <property type="component" value="Unassembled WGS sequence"/>
</dbReference>
<proteinExistence type="predicted"/>
<evidence type="ECO:0000313" key="4">
    <source>
        <dbReference type="Proteomes" id="UP000198824"/>
    </source>
</evidence>
<evidence type="ECO:0000259" key="2">
    <source>
        <dbReference type="Pfam" id="PF08291"/>
    </source>
</evidence>
<protein>
    <submittedName>
        <fullName evidence="3">Peptidase M15</fullName>
    </submittedName>
</protein>
<organism evidence="3 4">
    <name type="scientific">Sphingomonas jatrophae</name>
    <dbReference type="NCBI Taxonomy" id="1166337"/>
    <lineage>
        <taxon>Bacteria</taxon>
        <taxon>Pseudomonadati</taxon>
        <taxon>Pseudomonadota</taxon>
        <taxon>Alphaproteobacteria</taxon>
        <taxon>Sphingomonadales</taxon>
        <taxon>Sphingomonadaceae</taxon>
        <taxon>Sphingomonas</taxon>
    </lineage>
</organism>